<dbReference type="GO" id="GO:0000981">
    <property type="term" value="F:DNA-binding transcription factor activity, RNA polymerase II-specific"/>
    <property type="evidence" value="ECO:0007669"/>
    <property type="project" value="TreeGrafter"/>
</dbReference>
<dbReference type="InterPro" id="IPR050359">
    <property type="entry name" value="bHLH_transcription_factors"/>
</dbReference>
<feature type="region of interest" description="Disordered" evidence="8">
    <location>
        <begin position="146"/>
        <end position="183"/>
    </location>
</feature>
<evidence type="ECO:0000256" key="7">
    <source>
        <dbReference type="ARBA" id="ARBA00023242"/>
    </source>
</evidence>
<comment type="subcellular location">
    <subcellularLocation>
        <location evidence="1">Nucleus</location>
    </subcellularLocation>
</comment>
<sequence length="250" mass="28496">MMATMSDSYAHEFFMKKELTSPSPESVYSACSSSSLTPSSASVFPEFHSLPSFLSAYPVPIQSTGWHKDSYSDGCHTPSPESFRSTSPELEQKPAHLKQYTILPQRIVSDENADEREKTVEGRKADVEHRYPDDSLQRQIIQVLKRDEPVDDEDSLEGFDEESFSPSSDEDEMGRKKCRRSSSKLVSPVVMKKRRLAANARERRRMQNLNGAFDRLRKVLPSLGNDRQLSKYETLQMAQTYINALYDLLL</sequence>
<keyword evidence="2" id="KW-0217">Developmental protein</keyword>
<dbReference type="GO" id="GO:0046982">
    <property type="term" value="F:protein heterodimerization activity"/>
    <property type="evidence" value="ECO:0007669"/>
    <property type="project" value="UniProtKB-ARBA"/>
</dbReference>
<dbReference type="CDD" id="cd19715">
    <property type="entry name" value="bHLH_TS_amos_like"/>
    <property type="match status" value="1"/>
</dbReference>
<keyword evidence="7" id="KW-0539">Nucleus</keyword>
<feature type="region of interest" description="Disordered" evidence="8">
    <location>
        <begin position="70"/>
        <end position="90"/>
    </location>
</feature>
<gene>
    <name evidence="10" type="ORF">BEMITA_LOCUS1997</name>
</gene>
<keyword evidence="3" id="KW-0221">Differentiation</keyword>
<accession>A0A9P0C9R8</accession>
<keyword evidence="4" id="KW-0524">Neurogenesis</keyword>
<dbReference type="Gene3D" id="4.10.280.10">
    <property type="entry name" value="Helix-loop-helix DNA-binding domain"/>
    <property type="match status" value="1"/>
</dbReference>
<dbReference type="InterPro" id="IPR011598">
    <property type="entry name" value="bHLH_dom"/>
</dbReference>
<evidence type="ECO:0000313" key="11">
    <source>
        <dbReference type="Proteomes" id="UP001152759"/>
    </source>
</evidence>
<evidence type="ECO:0000256" key="8">
    <source>
        <dbReference type="SAM" id="MobiDB-lite"/>
    </source>
</evidence>
<evidence type="ECO:0000256" key="3">
    <source>
        <dbReference type="ARBA" id="ARBA00022782"/>
    </source>
</evidence>
<evidence type="ECO:0000313" key="10">
    <source>
        <dbReference type="EMBL" id="CAH0754842.1"/>
    </source>
</evidence>
<dbReference type="PANTHER" id="PTHR19290">
    <property type="entry name" value="BASIC HELIX-LOOP-HELIX PROTEIN NEUROGENIN-RELATED"/>
    <property type="match status" value="1"/>
</dbReference>
<dbReference type="GO" id="GO:0070888">
    <property type="term" value="F:E-box binding"/>
    <property type="evidence" value="ECO:0007669"/>
    <property type="project" value="TreeGrafter"/>
</dbReference>
<dbReference type="PANTHER" id="PTHR19290:SF162">
    <property type="entry name" value="TRANSCRIPTION FACTOR ATOH7"/>
    <property type="match status" value="1"/>
</dbReference>
<keyword evidence="6" id="KW-0804">Transcription</keyword>
<feature type="domain" description="BHLH" evidence="9">
    <location>
        <begin position="193"/>
        <end position="245"/>
    </location>
</feature>
<dbReference type="GO" id="GO:0045944">
    <property type="term" value="P:positive regulation of transcription by RNA polymerase II"/>
    <property type="evidence" value="ECO:0007669"/>
    <property type="project" value="TreeGrafter"/>
</dbReference>
<dbReference type="SMART" id="SM00353">
    <property type="entry name" value="HLH"/>
    <property type="match status" value="1"/>
</dbReference>
<feature type="compositionally biased region" description="Polar residues" evidence="8">
    <location>
        <begin position="79"/>
        <end position="89"/>
    </location>
</feature>
<keyword evidence="11" id="KW-1185">Reference proteome</keyword>
<protein>
    <recommendedName>
        <fullName evidence="9">BHLH domain-containing protein</fullName>
    </recommendedName>
</protein>
<reference evidence="10" key="1">
    <citation type="submission" date="2021-12" db="EMBL/GenBank/DDBJ databases">
        <authorList>
            <person name="King R."/>
        </authorList>
    </citation>
    <scope>NUCLEOTIDE SEQUENCE</scope>
</reference>
<dbReference type="SUPFAM" id="SSF47459">
    <property type="entry name" value="HLH, helix-loop-helix DNA-binding domain"/>
    <property type="match status" value="1"/>
</dbReference>
<evidence type="ECO:0000256" key="1">
    <source>
        <dbReference type="ARBA" id="ARBA00004123"/>
    </source>
</evidence>
<dbReference type="PROSITE" id="PS50888">
    <property type="entry name" value="BHLH"/>
    <property type="match status" value="1"/>
</dbReference>
<dbReference type="Proteomes" id="UP001152759">
    <property type="component" value="Chromosome 1"/>
</dbReference>
<dbReference type="GO" id="GO:0016360">
    <property type="term" value="P:sensory organ precursor cell fate determination"/>
    <property type="evidence" value="ECO:0007669"/>
    <property type="project" value="UniProtKB-ARBA"/>
</dbReference>
<dbReference type="EMBL" id="OU963862">
    <property type="protein sequence ID" value="CAH0754842.1"/>
    <property type="molecule type" value="Genomic_DNA"/>
</dbReference>
<dbReference type="InterPro" id="IPR036638">
    <property type="entry name" value="HLH_DNA-bd_sf"/>
</dbReference>
<name>A0A9P0C9R8_BEMTA</name>
<dbReference type="GO" id="GO:0061564">
    <property type="term" value="P:axon development"/>
    <property type="evidence" value="ECO:0007669"/>
    <property type="project" value="TreeGrafter"/>
</dbReference>
<evidence type="ECO:0000256" key="5">
    <source>
        <dbReference type="ARBA" id="ARBA00023015"/>
    </source>
</evidence>
<organism evidence="10 11">
    <name type="scientific">Bemisia tabaci</name>
    <name type="common">Sweetpotato whitefly</name>
    <name type="synonym">Aleurodes tabaci</name>
    <dbReference type="NCBI Taxonomy" id="7038"/>
    <lineage>
        <taxon>Eukaryota</taxon>
        <taxon>Metazoa</taxon>
        <taxon>Ecdysozoa</taxon>
        <taxon>Arthropoda</taxon>
        <taxon>Hexapoda</taxon>
        <taxon>Insecta</taxon>
        <taxon>Pterygota</taxon>
        <taxon>Neoptera</taxon>
        <taxon>Paraneoptera</taxon>
        <taxon>Hemiptera</taxon>
        <taxon>Sternorrhyncha</taxon>
        <taxon>Aleyrodoidea</taxon>
        <taxon>Aleyrodidae</taxon>
        <taxon>Aleyrodinae</taxon>
        <taxon>Bemisia</taxon>
    </lineage>
</organism>
<dbReference type="GO" id="GO:0005634">
    <property type="term" value="C:nucleus"/>
    <property type="evidence" value="ECO:0007669"/>
    <property type="project" value="UniProtKB-SubCell"/>
</dbReference>
<evidence type="ECO:0000256" key="2">
    <source>
        <dbReference type="ARBA" id="ARBA00022473"/>
    </source>
</evidence>
<evidence type="ECO:0000259" key="9">
    <source>
        <dbReference type="PROSITE" id="PS50888"/>
    </source>
</evidence>
<feature type="compositionally biased region" description="Acidic residues" evidence="8">
    <location>
        <begin position="149"/>
        <end position="172"/>
    </location>
</feature>
<dbReference type="AlphaFoldDB" id="A0A9P0C9R8"/>
<evidence type="ECO:0000256" key="6">
    <source>
        <dbReference type="ARBA" id="ARBA00023163"/>
    </source>
</evidence>
<keyword evidence="5" id="KW-0805">Transcription regulation</keyword>
<evidence type="ECO:0000256" key="4">
    <source>
        <dbReference type="ARBA" id="ARBA00022902"/>
    </source>
</evidence>
<dbReference type="Pfam" id="PF00010">
    <property type="entry name" value="HLH"/>
    <property type="match status" value="1"/>
</dbReference>
<proteinExistence type="predicted"/>
<dbReference type="FunFam" id="4.10.280.10:FF:000025">
    <property type="entry name" value="protein atonal homolog 7"/>
    <property type="match status" value="1"/>
</dbReference>